<evidence type="ECO:0000256" key="3">
    <source>
        <dbReference type="ARBA" id="ARBA00046343"/>
    </source>
</evidence>
<feature type="repeat" description="WD" evidence="4">
    <location>
        <begin position="85"/>
        <end position="120"/>
    </location>
</feature>
<keyword evidence="5" id="KW-1185">Reference proteome</keyword>
<evidence type="ECO:0000256" key="2">
    <source>
        <dbReference type="ARBA" id="ARBA00022737"/>
    </source>
</evidence>
<dbReference type="OrthoDB" id="340259at2759"/>
<keyword evidence="1 4" id="KW-0853">WD repeat</keyword>
<evidence type="ECO:0000313" key="5">
    <source>
        <dbReference type="Proteomes" id="UP000504637"/>
    </source>
</evidence>
<dbReference type="Pfam" id="PF00400">
    <property type="entry name" value="WD40"/>
    <property type="match status" value="3"/>
</dbReference>
<dbReference type="InterPro" id="IPR015943">
    <property type="entry name" value="WD40/YVTN_repeat-like_dom_sf"/>
</dbReference>
<name>A0A6J3ME94_9PEZI</name>
<dbReference type="InterPro" id="IPR036322">
    <property type="entry name" value="WD40_repeat_dom_sf"/>
</dbReference>
<dbReference type="AlphaFoldDB" id="A0A6J3ME94"/>
<reference evidence="6" key="1">
    <citation type="submission" date="2020-01" db="EMBL/GenBank/DDBJ databases">
        <authorList>
            <consortium name="DOE Joint Genome Institute"/>
            <person name="Haridas S."/>
            <person name="Albert R."/>
            <person name="Binder M."/>
            <person name="Bloem J."/>
            <person name="Labutti K."/>
            <person name="Salamov A."/>
            <person name="Andreopoulos B."/>
            <person name="Baker S.E."/>
            <person name="Barry K."/>
            <person name="Bills G."/>
            <person name="Bluhm B.H."/>
            <person name="Cannon C."/>
            <person name="Castanera R."/>
            <person name="Culley D.E."/>
            <person name="Daum C."/>
            <person name="Ezra D."/>
            <person name="Gonzalez J.B."/>
            <person name="Henrissat B."/>
            <person name="Kuo A."/>
            <person name="Liang C."/>
            <person name="Lipzen A."/>
            <person name="Lutzoni F."/>
            <person name="Magnuson J."/>
            <person name="Mondo S."/>
            <person name="Nolan M."/>
            <person name="Ohm R."/>
            <person name="Pangilinan J."/>
            <person name="Park H.-J."/>
            <person name="Ramirez L."/>
            <person name="Alfaro M."/>
            <person name="Sun H."/>
            <person name="Tritt A."/>
            <person name="Yoshinaga Y."/>
            <person name="Zwiers L.-H."/>
            <person name="Turgeon B.G."/>
            <person name="Goodwin S.B."/>
            <person name="Spatafora J.W."/>
            <person name="Crous P.W."/>
            <person name="Grigoriev I.V."/>
        </authorList>
    </citation>
    <scope>NUCLEOTIDE SEQUENCE</scope>
    <source>
        <strain evidence="6">CBS 342.82</strain>
    </source>
</reference>
<dbReference type="PANTHER" id="PTHR22839:SF0">
    <property type="entry name" value="THO COMPLEX SUBUNIT 3"/>
    <property type="match status" value="1"/>
</dbReference>
<proteinExistence type="inferred from homology"/>
<dbReference type="Proteomes" id="UP000504637">
    <property type="component" value="Unplaced"/>
</dbReference>
<dbReference type="GeneID" id="54365115"/>
<dbReference type="PROSITE" id="PS50294">
    <property type="entry name" value="WD_REPEATS_REGION"/>
    <property type="match status" value="1"/>
</dbReference>
<dbReference type="Gene3D" id="2.130.10.10">
    <property type="entry name" value="YVTN repeat-like/Quinoprotein amine dehydrogenase"/>
    <property type="match status" value="2"/>
</dbReference>
<protein>
    <submittedName>
        <fullName evidence="6">WD40 repeat-like protein</fullName>
    </submittedName>
</protein>
<dbReference type="PANTHER" id="PTHR22839">
    <property type="entry name" value="THO COMPLEX SUBUNIT 3 THO3"/>
    <property type="match status" value="1"/>
</dbReference>
<dbReference type="InterPro" id="IPR001680">
    <property type="entry name" value="WD40_rpt"/>
</dbReference>
<dbReference type="SUPFAM" id="SSF50978">
    <property type="entry name" value="WD40 repeat-like"/>
    <property type="match status" value="1"/>
</dbReference>
<dbReference type="PROSITE" id="PS00678">
    <property type="entry name" value="WD_REPEATS_1"/>
    <property type="match status" value="2"/>
</dbReference>
<feature type="repeat" description="WD" evidence="4">
    <location>
        <begin position="257"/>
        <end position="292"/>
    </location>
</feature>
<dbReference type="GO" id="GO:0000445">
    <property type="term" value="C:THO complex part of transcription export complex"/>
    <property type="evidence" value="ECO:0007669"/>
    <property type="project" value="TreeGrafter"/>
</dbReference>
<reference evidence="6" key="2">
    <citation type="submission" date="2020-04" db="EMBL/GenBank/DDBJ databases">
        <authorList>
            <consortium name="NCBI Genome Project"/>
        </authorList>
    </citation>
    <scope>NUCLEOTIDE SEQUENCE</scope>
    <source>
        <strain evidence="6">CBS 342.82</strain>
    </source>
</reference>
<accession>A0A6J3ME94</accession>
<dbReference type="InterPro" id="IPR040132">
    <property type="entry name" value="Tex1/THOC3"/>
</dbReference>
<keyword evidence="2" id="KW-0677">Repeat</keyword>
<comment type="similarity">
    <text evidence="3">Belongs to the THOC3 family.</text>
</comment>
<evidence type="ECO:0000313" key="6">
    <source>
        <dbReference type="RefSeq" id="XP_033463234.1"/>
    </source>
</evidence>
<evidence type="ECO:0000256" key="4">
    <source>
        <dbReference type="PROSITE-ProRule" id="PRU00221"/>
    </source>
</evidence>
<organism evidence="6">
    <name type="scientific">Dissoconium aciculare CBS 342.82</name>
    <dbReference type="NCBI Taxonomy" id="1314786"/>
    <lineage>
        <taxon>Eukaryota</taxon>
        <taxon>Fungi</taxon>
        <taxon>Dikarya</taxon>
        <taxon>Ascomycota</taxon>
        <taxon>Pezizomycotina</taxon>
        <taxon>Dothideomycetes</taxon>
        <taxon>Dothideomycetidae</taxon>
        <taxon>Mycosphaerellales</taxon>
        <taxon>Dissoconiaceae</taxon>
        <taxon>Dissoconium</taxon>
    </lineage>
</organism>
<dbReference type="PROSITE" id="PS50082">
    <property type="entry name" value="WD_REPEATS_2"/>
    <property type="match status" value="2"/>
</dbReference>
<evidence type="ECO:0000256" key="1">
    <source>
        <dbReference type="ARBA" id="ARBA00022574"/>
    </source>
</evidence>
<dbReference type="SMART" id="SM00320">
    <property type="entry name" value="WD40"/>
    <property type="match status" value="7"/>
</dbReference>
<sequence length="384" mass="40952">MAPPMRARPLRKDLLPTAFKNSKAQVLSETAGGRATTTLAPNIRSISWSPTGALLAGSTSVNIRVWNPERPELRASTELRDSAKGGAHGKLVERITFNPCVEGLLASTGVDGMVKVWDVRMPGSAAAAASGSAAAGARGGTTGKAGEYKLGDEGLFLTWHPDGTQLLVGRRDDVVHAVDIRRSNLPLLDITNTAGGNFASSAALKYDLIDTDRTPVKEHGNFNMMSFSNSGRQLFATTHDGPVVVFDYPSMQPIYTIKAHTRDTYAVQQSPLGNYVAIGASDSMITLWDTETWLCEHSLMHHTSSVRDLSFSFDGAYLVAGAGQDGSKDGDKGMAIYHVDTGDLVHTVDTVNPVTWASWHPHRYAIAHAGDPGGLKIVGPFGNA</sequence>
<gene>
    <name evidence="6" type="ORF">K489DRAFT_406976</name>
</gene>
<dbReference type="RefSeq" id="XP_033463234.1">
    <property type="nucleotide sequence ID" value="XM_033607315.1"/>
</dbReference>
<dbReference type="InterPro" id="IPR019775">
    <property type="entry name" value="WD40_repeat_CS"/>
</dbReference>
<dbReference type="GO" id="GO:0006406">
    <property type="term" value="P:mRNA export from nucleus"/>
    <property type="evidence" value="ECO:0007669"/>
    <property type="project" value="InterPro"/>
</dbReference>
<reference evidence="6" key="3">
    <citation type="submission" date="2025-08" db="UniProtKB">
        <authorList>
            <consortium name="RefSeq"/>
        </authorList>
    </citation>
    <scope>IDENTIFICATION</scope>
    <source>
        <strain evidence="6">CBS 342.82</strain>
    </source>
</reference>